<gene>
    <name evidence="12" type="primary">SAR1A</name>
    <name evidence="12" type="ORF">MFIFM68171_07135</name>
</gene>
<evidence type="ECO:0000256" key="4">
    <source>
        <dbReference type="ARBA" id="ARBA00022448"/>
    </source>
</evidence>
<dbReference type="RefSeq" id="XP_070918656.1">
    <property type="nucleotide sequence ID" value="XM_071062555.1"/>
</dbReference>
<keyword evidence="9" id="KW-0333">Golgi apparatus</keyword>
<proteinExistence type="inferred from homology"/>
<organism evidence="12 13">
    <name type="scientific">Madurella fahalii</name>
    <dbReference type="NCBI Taxonomy" id="1157608"/>
    <lineage>
        <taxon>Eukaryota</taxon>
        <taxon>Fungi</taxon>
        <taxon>Dikarya</taxon>
        <taxon>Ascomycota</taxon>
        <taxon>Pezizomycotina</taxon>
        <taxon>Sordariomycetes</taxon>
        <taxon>Sordariomycetidae</taxon>
        <taxon>Sordariales</taxon>
        <taxon>Sordariales incertae sedis</taxon>
        <taxon>Madurella</taxon>
    </lineage>
</organism>
<dbReference type="Pfam" id="PF00025">
    <property type="entry name" value="Arf"/>
    <property type="match status" value="2"/>
</dbReference>
<evidence type="ECO:0000256" key="7">
    <source>
        <dbReference type="ARBA" id="ARBA00022892"/>
    </source>
</evidence>
<dbReference type="Gene3D" id="3.40.50.300">
    <property type="entry name" value="P-loop containing nucleotide triphosphate hydrolases"/>
    <property type="match status" value="1"/>
</dbReference>
<dbReference type="SMART" id="SM00178">
    <property type="entry name" value="SAR"/>
    <property type="match status" value="1"/>
</dbReference>
<evidence type="ECO:0000256" key="5">
    <source>
        <dbReference type="ARBA" id="ARBA00022741"/>
    </source>
</evidence>
<dbReference type="PANTHER" id="PTHR45684">
    <property type="entry name" value="RE74312P"/>
    <property type="match status" value="1"/>
</dbReference>
<dbReference type="InterPro" id="IPR006687">
    <property type="entry name" value="Small_GTPase_SAR1"/>
</dbReference>
<evidence type="ECO:0000256" key="1">
    <source>
        <dbReference type="ARBA" id="ARBA00004240"/>
    </source>
</evidence>
<keyword evidence="8" id="KW-0653">Protein transport</keyword>
<protein>
    <submittedName>
        <fullName evidence="12">GTP-binding protein SAR1a</fullName>
    </submittedName>
</protein>
<evidence type="ECO:0000256" key="11">
    <source>
        <dbReference type="SAM" id="SignalP"/>
    </source>
</evidence>
<keyword evidence="6" id="KW-0256">Endoplasmic reticulum</keyword>
<evidence type="ECO:0000313" key="12">
    <source>
        <dbReference type="EMBL" id="GAB1316925.1"/>
    </source>
</evidence>
<evidence type="ECO:0000313" key="13">
    <source>
        <dbReference type="Proteomes" id="UP001628179"/>
    </source>
</evidence>
<dbReference type="InterPro" id="IPR027417">
    <property type="entry name" value="P-loop_NTPase"/>
</dbReference>
<keyword evidence="13" id="KW-1185">Reference proteome</keyword>
<comment type="caution">
    <text evidence="12">The sequence shown here is derived from an EMBL/GenBank/DDBJ whole genome shotgun (WGS) entry which is preliminary data.</text>
</comment>
<evidence type="ECO:0000256" key="8">
    <source>
        <dbReference type="ARBA" id="ARBA00022927"/>
    </source>
</evidence>
<evidence type="ECO:0000256" key="9">
    <source>
        <dbReference type="ARBA" id="ARBA00023034"/>
    </source>
</evidence>
<evidence type="ECO:0000256" key="2">
    <source>
        <dbReference type="ARBA" id="ARBA00004555"/>
    </source>
</evidence>
<feature type="chain" id="PRO_5045596294" evidence="11">
    <location>
        <begin position="19"/>
        <end position="267"/>
    </location>
</feature>
<keyword evidence="7" id="KW-0931">ER-Golgi transport</keyword>
<evidence type="ECO:0000256" key="6">
    <source>
        <dbReference type="ARBA" id="ARBA00022824"/>
    </source>
</evidence>
<evidence type="ECO:0000256" key="10">
    <source>
        <dbReference type="ARBA" id="ARBA00023134"/>
    </source>
</evidence>
<evidence type="ECO:0000256" key="3">
    <source>
        <dbReference type="ARBA" id="ARBA00007507"/>
    </source>
</evidence>
<feature type="signal peptide" evidence="11">
    <location>
        <begin position="1"/>
        <end position="18"/>
    </location>
</feature>
<dbReference type="Proteomes" id="UP001628179">
    <property type="component" value="Unassembled WGS sequence"/>
</dbReference>
<dbReference type="InterPro" id="IPR006689">
    <property type="entry name" value="Small_GTPase_ARF/SAR"/>
</dbReference>
<dbReference type="SUPFAM" id="SSF52540">
    <property type="entry name" value="P-loop containing nucleoside triphosphate hydrolases"/>
    <property type="match status" value="1"/>
</dbReference>
<comment type="subcellular location">
    <subcellularLocation>
        <location evidence="1">Endoplasmic reticulum</location>
    </subcellularLocation>
    <subcellularLocation>
        <location evidence="2">Golgi apparatus</location>
    </subcellularLocation>
</comment>
<keyword evidence="11" id="KW-0732">Signal</keyword>
<comment type="similarity">
    <text evidence="3">Belongs to the small GTPase superfamily. SAR1 family.</text>
</comment>
<keyword evidence="5" id="KW-0547">Nucleotide-binding</keyword>
<name>A0ABQ0GGN5_9PEZI</name>
<reference evidence="12 13" key="1">
    <citation type="submission" date="2024-09" db="EMBL/GenBank/DDBJ databases">
        <title>Itraconazole resistance in Madurella fahalii resulting from another homologue of gene encoding cytochrome P450 14-alpha sterol demethylase (CYP51).</title>
        <authorList>
            <person name="Yoshioka I."/>
            <person name="Fahal A.H."/>
            <person name="Kaneko S."/>
            <person name="Yaguchi T."/>
        </authorList>
    </citation>
    <scope>NUCLEOTIDE SEQUENCE [LARGE SCALE GENOMIC DNA]</scope>
    <source>
        <strain evidence="12 13">IFM 68171</strain>
    </source>
</reference>
<keyword evidence="4" id="KW-0813">Transport</keyword>
<accession>A0ABQ0GGN5</accession>
<keyword evidence="10" id="KW-0342">GTP-binding</keyword>
<dbReference type="GeneID" id="98177878"/>
<dbReference type="PROSITE" id="PS51417">
    <property type="entry name" value="ARF"/>
    <property type="match status" value="1"/>
</dbReference>
<sequence>MIASLWAGVAQALQTLWGAIVAATASTKRRRLLITGLQGAGKTTLVHLMRNPDLASFPSPAFSPASGTDIRLDVDVGVTSPYSSRYNRNHHSSSNGRSTRTHVRLVLDAIDLGGLRYRHYPGGVRGLWRDSLAAGGVDGVVFVVDAADHERMDEAAALLEDLLRLLREVEDASGELGRNSSAHQGGGSGRVSTPIPVLVLGNKIDSPNAVGELELRRLLGFPASGDETSGEEGEWEGEVSRPVELFMCSVIMGLGYPDGFGWLASHV</sequence>
<dbReference type="PROSITE" id="PS51422">
    <property type="entry name" value="SAR1"/>
    <property type="match status" value="1"/>
</dbReference>
<dbReference type="EMBL" id="BAAFSV010000004">
    <property type="protein sequence ID" value="GAB1316925.1"/>
    <property type="molecule type" value="Genomic_DNA"/>
</dbReference>